<reference evidence="1" key="1">
    <citation type="submission" date="2020-03" db="EMBL/GenBank/DDBJ databases">
        <title>Solimonas marina sp. nov., isolated from deep seawater of the Pacific Ocean.</title>
        <authorList>
            <person name="Liu X."/>
            <person name="Lai Q."/>
            <person name="Sun F."/>
            <person name="Gai Y."/>
            <person name="Li G."/>
            <person name="Shao Z."/>
        </authorList>
    </citation>
    <scope>NUCLEOTIDE SEQUENCE</scope>
    <source>
        <strain evidence="1">C16B3</strain>
    </source>
</reference>
<dbReference type="RefSeq" id="WP_168147402.1">
    <property type="nucleotide sequence ID" value="NZ_JAAVXB010000003.1"/>
</dbReference>
<gene>
    <name evidence="1" type="ORF">G7Y82_07470</name>
</gene>
<sequence length="419" mass="45277">MTLMIPAVLVLSGCATAPAERSKVDRPVTSDEVAVALPAVRTSASDNWSSDYEGGLGDLALRLGGHTPMEAGGPIVSSGLSFAALDKRLSYSAGYRVDPGDFLTPSAVDSWRSDAMPSSVGSQVLSQQANLKLDPIYGAPIMLGARYRQQDALLINGNSQTDEQALDLNWAPKFVALHLSWAPAGAPVDTMQALQCGVSGQVRVPVNAFLGGQRRGRFFAIDAGSRECHVVGDTAALDELTANTWSTGVSWGHEARETMLQVQGVTPGPGANVIKSTRPLTAGSGYEVELTQKRKLGRWQATGGVAWRRPPDPIHDHGDDSSPWAASAKLSRRVSMVEVAASWRRGDPYWFLPDVRQQSNNFAVTVDFSPWASTFWDGKYTPTMALSYSWMRADDSETTTGRTEDQAINWSVAFPWPYE</sequence>
<dbReference type="Proteomes" id="UP000653472">
    <property type="component" value="Unassembled WGS sequence"/>
</dbReference>
<proteinExistence type="predicted"/>
<dbReference type="AlphaFoldDB" id="A0A969W839"/>
<protein>
    <submittedName>
        <fullName evidence="1">Uncharacterized protein</fullName>
    </submittedName>
</protein>
<keyword evidence="2" id="KW-1185">Reference proteome</keyword>
<name>A0A969W839_9GAMM</name>
<dbReference type="EMBL" id="JAAVXB010000003">
    <property type="protein sequence ID" value="NKF22152.1"/>
    <property type="molecule type" value="Genomic_DNA"/>
</dbReference>
<evidence type="ECO:0000313" key="2">
    <source>
        <dbReference type="Proteomes" id="UP000653472"/>
    </source>
</evidence>
<accession>A0A969W839</accession>
<evidence type="ECO:0000313" key="1">
    <source>
        <dbReference type="EMBL" id="NKF22152.1"/>
    </source>
</evidence>
<organism evidence="1 2">
    <name type="scientific">Solimonas marina</name>
    <dbReference type="NCBI Taxonomy" id="2714601"/>
    <lineage>
        <taxon>Bacteria</taxon>
        <taxon>Pseudomonadati</taxon>
        <taxon>Pseudomonadota</taxon>
        <taxon>Gammaproteobacteria</taxon>
        <taxon>Nevskiales</taxon>
        <taxon>Nevskiaceae</taxon>
        <taxon>Solimonas</taxon>
    </lineage>
</organism>
<comment type="caution">
    <text evidence="1">The sequence shown here is derived from an EMBL/GenBank/DDBJ whole genome shotgun (WGS) entry which is preliminary data.</text>
</comment>